<feature type="compositionally biased region" description="Acidic residues" evidence="1">
    <location>
        <begin position="66"/>
        <end position="84"/>
    </location>
</feature>
<protein>
    <submittedName>
        <fullName evidence="2">2-like</fullName>
    </submittedName>
</protein>
<keyword evidence="3" id="KW-1185">Reference proteome</keyword>
<dbReference type="OrthoDB" id="1435790at2759"/>
<evidence type="ECO:0000256" key="1">
    <source>
        <dbReference type="SAM" id="MobiDB-lite"/>
    </source>
</evidence>
<dbReference type="EMBL" id="KV010113">
    <property type="protein sequence ID" value="KZV28517.1"/>
    <property type="molecule type" value="Genomic_DNA"/>
</dbReference>
<reference evidence="2 3" key="1">
    <citation type="journal article" date="2015" name="Proc. Natl. Acad. Sci. U.S.A.">
        <title>The resurrection genome of Boea hygrometrica: A blueprint for survival of dehydration.</title>
        <authorList>
            <person name="Xiao L."/>
            <person name="Yang G."/>
            <person name="Zhang L."/>
            <person name="Yang X."/>
            <person name="Zhao S."/>
            <person name="Ji Z."/>
            <person name="Zhou Q."/>
            <person name="Hu M."/>
            <person name="Wang Y."/>
            <person name="Chen M."/>
            <person name="Xu Y."/>
            <person name="Jin H."/>
            <person name="Xiao X."/>
            <person name="Hu G."/>
            <person name="Bao F."/>
            <person name="Hu Y."/>
            <person name="Wan P."/>
            <person name="Li L."/>
            <person name="Deng X."/>
            <person name="Kuang T."/>
            <person name="Xiang C."/>
            <person name="Zhu J.K."/>
            <person name="Oliver M.J."/>
            <person name="He Y."/>
        </authorList>
    </citation>
    <scope>NUCLEOTIDE SEQUENCE [LARGE SCALE GENOMIC DNA]</scope>
    <source>
        <strain evidence="3">cv. XS01</strain>
    </source>
</reference>
<evidence type="ECO:0000313" key="3">
    <source>
        <dbReference type="Proteomes" id="UP000250235"/>
    </source>
</evidence>
<feature type="region of interest" description="Disordered" evidence="1">
    <location>
        <begin position="64"/>
        <end position="84"/>
    </location>
</feature>
<proteinExistence type="predicted"/>
<dbReference type="AlphaFoldDB" id="A0A2Z7B4N7"/>
<organism evidence="2 3">
    <name type="scientific">Dorcoceras hygrometricum</name>
    <dbReference type="NCBI Taxonomy" id="472368"/>
    <lineage>
        <taxon>Eukaryota</taxon>
        <taxon>Viridiplantae</taxon>
        <taxon>Streptophyta</taxon>
        <taxon>Embryophyta</taxon>
        <taxon>Tracheophyta</taxon>
        <taxon>Spermatophyta</taxon>
        <taxon>Magnoliopsida</taxon>
        <taxon>eudicotyledons</taxon>
        <taxon>Gunneridae</taxon>
        <taxon>Pentapetalae</taxon>
        <taxon>asterids</taxon>
        <taxon>lamiids</taxon>
        <taxon>Lamiales</taxon>
        <taxon>Gesneriaceae</taxon>
        <taxon>Didymocarpoideae</taxon>
        <taxon>Trichosporeae</taxon>
        <taxon>Loxocarpinae</taxon>
        <taxon>Dorcoceras</taxon>
    </lineage>
</organism>
<evidence type="ECO:0000313" key="2">
    <source>
        <dbReference type="EMBL" id="KZV28517.1"/>
    </source>
</evidence>
<gene>
    <name evidence="2" type="ORF">F511_15597</name>
</gene>
<sequence length="84" mass="9622">MLYSVIWLDSEWRGKFLSSDVSMETSTLRDKIIPRAVSWFTGEAAEQYDDTVVAGESLYDEYVKDGEEDDEEGDGDEEDDVRKT</sequence>
<dbReference type="Proteomes" id="UP000250235">
    <property type="component" value="Unassembled WGS sequence"/>
</dbReference>
<name>A0A2Z7B4N7_9LAMI</name>
<accession>A0A2Z7B4N7</accession>